<name>A0ABQ9J4S2_9CUCU</name>
<feature type="transmembrane region" description="Helical" evidence="1">
    <location>
        <begin position="40"/>
        <end position="56"/>
    </location>
</feature>
<dbReference type="Proteomes" id="UP001162164">
    <property type="component" value="Unassembled WGS sequence"/>
</dbReference>
<evidence type="ECO:0000313" key="3">
    <source>
        <dbReference type="Proteomes" id="UP001162164"/>
    </source>
</evidence>
<dbReference type="EMBL" id="JAPWTJ010001286">
    <property type="protein sequence ID" value="KAJ8972896.1"/>
    <property type="molecule type" value="Genomic_DNA"/>
</dbReference>
<keyword evidence="3" id="KW-1185">Reference proteome</keyword>
<accession>A0ABQ9J4S2</accession>
<keyword evidence="1" id="KW-1133">Transmembrane helix</keyword>
<sequence>MHRLKKLYIYKKSGIVFFDIPVIFYIYIFHKVQKNTLGTFPLYFIILYMCDNKTILNKNVFYLNRYLLDII</sequence>
<protein>
    <submittedName>
        <fullName evidence="2">Uncharacterized protein</fullName>
    </submittedName>
</protein>
<reference evidence="2" key="1">
    <citation type="journal article" date="2023" name="Insect Mol. Biol.">
        <title>Genome sequencing provides insights into the evolution of gene families encoding plant cell wall-degrading enzymes in longhorned beetles.</title>
        <authorList>
            <person name="Shin N.R."/>
            <person name="Okamura Y."/>
            <person name="Kirsch R."/>
            <person name="Pauchet Y."/>
        </authorList>
    </citation>
    <scope>NUCLEOTIDE SEQUENCE</scope>
    <source>
        <strain evidence="2">MMC_N1</strain>
    </source>
</reference>
<gene>
    <name evidence="2" type="ORF">NQ317_008517</name>
</gene>
<keyword evidence="1" id="KW-0472">Membrane</keyword>
<comment type="caution">
    <text evidence="2">The sequence shown here is derived from an EMBL/GenBank/DDBJ whole genome shotgun (WGS) entry which is preliminary data.</text>
</comment>
<evidence type="ECO:0000313" key="2">
    <source>
        <dbReference type="EMBL" id="KAJ8972896.1"/>
    </source>
</evidence>
<feature type="transmembrane region" description="Helical" evidence="1">
    <location>
        <begin position="7"/>
        <end position="28"/>
    </location>
</feature>
<keyword evidence="1" id="KW-0812">Transmembrane</keyword>
<proteinExistence type="predicted"/>
<organism evidence="2 3">
    <name type="scientific">Molorchus minor</name>
    <dbReference type="NCBI Taxonomy" id="1323400"/>
    <lineage>
        <taxon>Eukaryota</taxon>
        <taxon>Metazoa</taxon>
        <taxon>Ecdysozoa</taxon>
        <taxon>Arthropoda</taxon>
        <taxon>Hexapoda</taxon>
        <taxon>Insecta</taxon>
        <taxon>Pterygota</taxon>
        <taxon>Neoptera</taxon>
        <taxon>Endopterygota</taxon>
        <taxon>Coleoptera</taxon>
        <taxon>Polyphaga</taxon>
        <taxon>Cucujiformia</taxon>
        <taxon>Chrysomeloidea</taxon>
        <taxon>Cerambycidae</taxon>
        <taxon>Lamiinae</taxon>
        <taxon>Monochamini</taxon>
        <taxon>Molorchus</taxon>
    </lineage>
</organism>
<evidence type="ECO:0000256" key="1">
    <source>
        <dbReference type="SAM" id="Phobius"/>
    </source>
</evidence>